<reference evidence="1 2" key="1">
    <citation type="submission" date="2008-07" db="EMBL/GenBank/DDBJ databases">
        <authorList>
            <person name="Tandeau de Marsac N."/>
            <person name="Ferriera S."/>
            <person name="Johnson J."/>
            <person name="Kravitz S."/>
            <person name="Beeson K."/>
            <person name="Sutton G."/>
            <person name="Rogers Y.-H."/>
            <person name="Friedman R."/>
            <person name="Frazier M."/>
            <person name="Venter J.C."/>
        </authorList>
    </citation>
    <scope>NUCLEOTIDE SEQUENCE [LARGE SCALE GENOMIC DNA]</scope>
    <source>
        <strain evidence="1 2">PCC 7420</strain>
    </source>
</reference>
<organism evidence="1 2">
    <name type="scientific">Coleofasciculus chthonoplastes PCC 7420</name>
    <dbReference type="NCBI Taxonomy" id="118168"/>
    <lineage>
        <taxon>Bacteria</taxon>
        <taxon>Bacillati</taxon>
        <taxon>Cyanobacteriota</taxon>
        <taxon>Cyanophyceae</taxon>
        <taxon>Coleofasciculales</taxon>
        <taxon>Coleofasciculaceae</taxon>
        <taxon>Coleofasciculus</taxon>
    </lineage>
</organism>
<proteinExistence type="predicted"/>
<accession>B4VNK8</accession>
<dbReference type="AlphaFoldDB" id="B4VNK8"/>
<protein>
    <submittedName>
        <fullName evidence="1">Uncharacterized protein</fullName>
    </submittedName>
</protein>
<evidence type="ECO:0000313" key="1">
    <source>
        <dbReference type="EMBL" id="EDX76533.1"/>
    </source>
</evidence>
<dbReference type="EMBL" id="DS989846">
    <property type="protein sequence ID" value="EDX76533.1"/>
    <property type="molecule type" value="Genomic_DNA"/>
</dbReference>
<gene>
    <name evidence="1" type="ORF">MC7420_4789</name>
</gene>
<keyword evidence="2" id="KW-1185">Reference proteome</keyword>
<evidence type="ECO:0000313" key="2">
    <source>
        <dbReference type="Proteomes" id="UP000003835"/>
    </source>
</evidence>
<name>B4VNK8_9CYAN</name>
<dbReference type="HOGENOM" id="CLU_3268519_0_0_3"/>
<sequence length="41" mass="4567">MHINLTLLSLLIRQANNQSVLNASRIPSMFAVRAFIHSMAS</sequence>
<dbReference type="Proteomes" id="UP000003835">
    <property type="component" value="Unassembled WGS sequence"/>
</dbReference>